<feature type="domain" description="Fibronectin type-III" evidence="14">
    <location>
        <begin position="1390"/>
        <end position="1479"/>
    </location>
</feature>
<dbReference type="SMART" id="SM00408">
    <property type="entry name" value="IGc2"/>
    <property type="match status" value="10"/>
</dbReference>
<feature type="domain" description="Fibronectin type-III" evidence="14">
    <location>
        <begin position="1096"/>
        <end position="1200"/>
    </location>
</feature>
<evidence type="ECO:0000256" key="3">
    <source>
        <dbReference type="ARBA" id="ARBA00022729"/>
    </source>
</evidence>
<dbReference type="FunFam" id="2.60.40.10:FF:000107">
    <property type="entry name" value="Myosin, light chain kinase a"/>
    <property type="match status" value="1"/>
</dbReference>
<feature type="chain" id="PRO_5041728415" evidence="12">
    <location>
        <begin position="19"/>
        <end position="1794"/>
    </location>
</feature>
<dbReference type="FunFam" id="2.60.40.10:FF:000032">
    <property type="entry name" value="palladin isoform X1"/>
    <property type="match status" value="1"/>
</dbReference>
<keyword evidence="16" id="KW-1185">Reference proteome</keyword>
<dbReference type="GO" id="GO:0098632">
    <property type="term" value="F:cell-cell adhesion mediator activity"/>
    <property type="evidence" value="ECO:0007669"/>
    <property type="project" value="TreeGrafter"/>
</dbReference>
<accession>A0AA88ISJ9</accession>
<dbReference type="SUPFAM" id="SSF49265">
    <property type="entry name" value="Fibronectin type III"/>
    <property type="match status" value="3"/>
</dbReference>
<evidence type="ECO:0000259" key="14">
    <source>
        <dbReference type="PROSITE" id="PS50853"/>
    </source>
</evidence>
<evidence type="ECO:0000256" key="8">
    <source>
        <dbReference type="ARBA" id="ARBA00023157"/>
    </source>
</evidence>
<protein>
    <submittedName>
        <fullName evidence="15">Uncharacterized protein</fullName>
    </submittedName>
</protein>
<keyword evidence="8" id="KW-1015">Disulfide bond</keyword>
<evidence type="ECO:0000313" key="15">
    <source>
        <dbReference type="EMBL" id="KAK2726847.1"/>
    </source>
</evidence>
<keyword evidence="3 12" id="KW-0732">Signal</keyword>
<evidence type="ECO:0000256" key="4">
    <source>
        <dbReference type="ARBA" id="ARBA00022737"/>
    </source>
</evidence>
<evidence type="ECO:0000256" key="10">
    <source>
        <dbReference type="SAM" id="MobiDB-lite"/>
    </source>
</evidence>
<feature type="domain" description="Ig-like" evidence="13">
    <location>
        <begin position="403"/>
        <end position="495"/>
    </location>
</feature>
<dbReference type="GO" id="GO:0070593">
    <property type="term" value="P:dendrite self-avoidance"/>
    <property type="evidence" value="ECO:0007669"/>
    <property type="project" value="TreeGrafter"/>
</dbReference>
<feature type="domain" description="Ig-like" evidence="13">
    <location>
        <begin position="23"/>
        <end position="111"/>
    </location>
</feature>
<feature type="domain" description="Fibronectin type-III" evidence="14">
    <location>
        <begin position="991"/>
        <end position="1091"/>
    </location>
</feature>
<feature type="domain" description="Ig-like" evidence="13">
    <location>
        <begin position="1285"/>
        <end position="1384"/>
    </location>
</feature>
<feature type="region of interest" description="Disordered" evidence="10">
    <location>
        <begin position="1643"/>
        <end position="1681"/>
    </location>
</feature>
<feature type="domain" description="Ig-like" evidence="13">
    <location>
        <begin position="122"/>
        <end position="211"/>
    </location>
</feature>
<feature type="transmembrane region" description="Helical" evidence="11">
    <location>
        <begin position="1611"/>
        <end position="1635"/>
    </location>
</feature>
<name>A0AA88ISJ9_ARTSF</name>
<proteinExistence type="predicted"/>
<feature type="domain" description="Fibronectin type-III" evidence="14">
    <location>
        <begin position="1485"/>
        <end position="1575"/>
    </location>
</feature>
<evidence type="ECO:0000256" key="11">
    <source>
        <dbReference type="SAM" id="Phobius"/>
    </source>
</evidence>
<dbReference type="FunFam" id="2.60.40.10:FF:000028">
    <property type="entry name" value="Neuronal cell adhesion molecule"/>
    <property type="match status" value="1"/>
</dbReference>
<evidence type="ECO:0000256" key="5">
    <source>
        <dbReference type="ARBA" id="ARBA00022889"/>
    </source>
</evidence>
<dbReference type="SMART" id="SM00409">
    <property type="entry name" value="IG"/>
    <property type="match status" value="9"/>
</dbReference>
<comment type="caution">
    <text evidence="15">The sequence shown here is derived from an EMBL/GenBank/DDBJ whole genome shotgun (WGS) entry which is preliminary data.</text>
</comment>
<feature type="domain" description="Ig-like" evidence="13">
    <location>
        <begin position="500"/>
        <end position="579"/>
    </location>
</feature>
<dbReference type="InterPro" id="IPR003961">
    <property type="entry name" value="FN3_dom"/>
</dbReference>
<dbReference type="CDD" id="cd00096">
    <property type="entry name" value="Ig"/>
    <property type="match status" value="1"/>
</dbReference>
<keyword evidence="5" id="KW-0130">Cell adhesion</keyword>
<dbReference type="InterPro" id="IPR013098">
    <property type="entry name" value="Ig_I-set"/>
</dbReference>
<dbReference type="GO" id="GO:0030424">
    <property type="term" value="C:axon"/>
    <property type="evidence" value="ECO:0007669"/>
    <property type="project" value="TreeGrafter"/>
</dbReference>
<dbReference type="SMART" id="SM00060">
    <property type="entry name" value="FN3"/>
    <property type="match status" value="6"/>
</dbReference>
<evidence type="ECO:0000256" key="9">
    <source>
        <dbReference type="ARBA" id="ARBA00023319"/>
    </source>
</evidence>
<dbReference type="Pfam" id="PF13927">
    <property type="entry name" value="Ig_3"/>
    <property type="match status" value="3"/>
</dbReference>
<keyword evidence="6 11" id="KW-1133">Transmembrane helix</keyword>
<dbReference type="EMBL" id="JAVRJZ010000001">
    <property type="protein sequence ID" value="KAK2726847.1"/>
    <property type="molecule type" value="Genomic_DNA"/>
</dbReference>
<evidence type="ECO:0000313" key="16">
    <source>
        <dbReference type="Proteomes" id="UP001187531"/>
    </source>
</evidence>
<dbReference type="GO" id="GO:0007156">
    <property type="term" value="P:homophilic cell adhesion via plasma membrane adhesion molecules"/>
    <property type="evidence" value="ECO:0007669"/>
    <property type="project" value="TreeGrafter"/>
</dbReference>
<feature type="signal peptide" evidence="12">
    <location>
        <begin position="1"/>
        <end position="18"/>
    </location>
</feature>
<dbReference type="Proteomes" id="UP001187531">
    <property type="component" value="Unassembled WGS sequence"/>
</dbReference>
<dbReference type="SUPFAM" id="SSF48726">
    <property type="entry name" value="Immunoglobulin"/>
    <property type="match status" value="9"/>
</dbReference>
<dbReference type="InterPro" id="IPR013783">
    <property type="entry name" value="Ig-like_fold"/>
</dbReference>
<dbReference type="InterPro" id="IPR036116">
    <property type="entry name" value="FN3_sf"/>
</dbReference>
<keyword evidence="4" id="KW-0677">Repeat</keyword>
<sequence>MKFIWITLSFINFYFCICEEQLLRFTQVPIEHNEYSNDRGIVLTCKGEGTPEPIISWINADGSPTTVIEGLRRIQSNSLIIEPFSSNLFRSDVHSTGYRCLATSANGKLVSVEIVVQAVISSDISISVEDTTTLKNNTAILRCKGKSISNDYLVVISWTKVSDQLTILPSIEAEGNYHAITKGELIIFKSDGDNDGYICHAQHRVTKKTVSSKPAFVKTVTPGVAIPPTILDVNSVFRFRSGEPAIIPCVAQGHPAPNIRWLKLHHHQSIHVHESSITGSSMFFYPILPSDRGIYRCEAVNSAGQSQREIRVDVTEPPEVTLSSSYLTEDLGNSVEINCQSNCLVLQFSWYFNGALFTQGISGGKLFISHMRQEDEGIYQCFVRCDVGTGQGSAYVKLGDAAPVFRQTFLEQTIVPGPFLSLMCEAWSIPVSKFVWMLDGFQVVQTDRVNIGSTYNDGSITIHLNISSVNVEDGGRYSCIFENLKGRIEHSNRINVYGLPYIRNVGRLVIPSGNDYLLNCPVSGFPLADILWQVDGFPLKTNPNFMVFTNGSVYFRNVDSEIHSRTYRCIATDRQGNVAHGDIPVLVATKPRIEPFSFRENLALGMRTRVLCGISMGSSPFEIHWLKDALPLSSASHRQEVKLLDDFTSVLSISDLSMTDIGFYECIAKNRHFEVSHGTHLNLRVTPFWKKEPGNLTIGLSQPVFVDCMASGSPEPVVQWFRIDDKADGTRKPLPKYNTAVGPFQMHNGTLHISSAQKYDNGTYICAAKNILNIPIEKTIYLSFASRPRFFPTAQKISVRKKETASLLCDVEGTLPLDITWQKDGMKIHPDSRIYITMSNTKSGILSTLRIDSVHSGDSGTYVCIASNNYGWSHLEINVGIQEPPPSPEKLRVFGIKSRQAIVSWRISSLDSFKPLKTFTFYLQLRFWHDANWGEIKLPKMPLNEKFEFNLKDLSPATKYDLRMHCETAGGRSQPSEVVTFETYGEAPDGLPTRPRVKALSSTQLMLSWEPIPKTLWNSDRIGYNVNLEPRERNSDSTAISVPPSSFIYLERQIVLENLMPFTRYSFTIVGFNQYGLSGKSNIVSAETFEDVPSVYPNNIHCIVLSSSSIRVVWEDALMNGINGNLRNYLIVYRPIADRDDDSLSSSKSPETSLTKSFLSSPGEISELIPGTTYRIRLAAVNNVGTGPFSPDVLAMTHEEAPDAPRDVKVIVSSPSRTTLCWSPPPNNRGIIIRYHVFHRSAVLGREVKEDVPGSTFKHEILKLINQHPYEFWVQAVTKAGVGKPSTVVKKIVFTKDSQGICSWGRAIRLVENTEVKLDCKAVCKGNCQWMWHYNKQLLNSTYRITFHEKDHIRISSLRTSDSGNYTCIIKSQLGMENIKYSLSVIGLPYISHVQAVPLDVNRVKLMWSTTYSHGIERFLLHHREEQGEWIEKEIDGSVKSYEYKGLSCGKAYEFYIVGAIEFTMGRASGTVSVRLPGKLPGPSPPSQAIFLEVNSTYVAIDISQWPSGGCSIYSFDAEYRIEGEPWKMYLQSTLPQPHLYIYDLHPATAYAIRITAKNIVGALSQEYSFVTLDENGFLPTQSQIRRGEIWDAEKVADIVEVYPTRFDLPFWLLVLSSILGTLSLIGLSVVCHFFRKQSTSQTESMTLPSDSSRSAQDTLGNDTDGSQQMNDTNMKNNFSERKREDKRQYYILEGQYEAVKPYATFELPKRPRCHYEKITKALERTIPPRRDTNDVINYGVKEMYRHPHYADGDSDYEPLPYSVNSRPPPSYHTETAKSCLHSVALSEDCLVLH</sequence>
<dbReference type="InterPro" id="IPR003598">
    <property type="entry name" value="Ig_sub2"/>
</dbReference>
<feature type="domain" description="Ig-like" evidence="13">
    <location>
        <begin position="788"/>
        <end position="880"/>
    </location>
</feature>
<dbReference type="PANTHER" id="PTHR10075">
    <property type="entry name" value="BASIGIN RELATED"/>
    <property type="match status" value="1"/>
</dbReference>
<organism evidence="15 16">
    <name type="scientific">Artemia franciscana</name>
    <name type="common">Brine shrimp</name>
    <name type="synonym">Artemia sanfranciscana</name>
    <dbReference type="NCBI Taxonomy" id="6661"/>
    <lineage>
        <taxon>Eukaryota</taxon>
        <taxon>Metazoa</taxon>
        <taxon>Ecdysozoa</taxon>
        <taxon>Arthropoda</taxon>
        <taxon>Crustacea</taxon>
        <taxon>Branchiopoda</taxon>
        <taxon>Anostraca</taxon>
        <taxon>Artemiidae</taxon>
        <taxon>Artemia</taxon>
    </lineage>
</organism>
<dbReference type="InterPro" id="IPR056754">
    <property type="entry name" value="DSCAM/DSCAML_C"/>
</dbReference>
<dbReference type="Pfam" id="PF00041">
    <property type="entry name" value="fn3"/>
    <property type="match status" value="3"/>
</dbReference>
<feature type="domain" description="Fibronectin type-III" evidence="14">
    <location>
        <begin position="1204"/>
        <end position="1298"/>
    </location>
</feature>
<dbReference type="InterPro" id="IPR003599">
    <property type="entry name" value="Ig_sub"/>
</dbReference>
<feature type="domain" description="Fibronectin type-III" evidence="14">
    <location>
        <begin position="887"/>
        <end position="986"/>
    </location>
</feature>
<dbReference type="Pfam" id="PF07679">
    <property type="entry name" value="I-set"/>
    <property type="match status" value="4"/>
</dbReference>
<keyword evidence="9" id="KW-0393">Immunoglobulin domain</keyword>
<keyword evidence="2 11" id="KW-0812">Transmembrane</keyword>
<reference evidence="15" key="1">
    <citation type="submission" date="2023-07" db="EMBL/GenBank/DDBJ databases">
        <title>Chromosome-level genome assembly of Artemia franciscana.</title>
        <authorList>
            <person name="Jo E."/>
        </authorList>
    </citation>
    <scope>NUCLEOTIDE SEQUENCE</scope>
    <source>
        <tissue evidence="15">Whole body</tissue>
    </source>
</reference>
<evidence type="ECO:0000256" key="7">
    <source>
        <dbReference type="ARBA" id="ARBA00023136"/>
    </source>
</evidence>
<feature type="domain" description="Ig-like" evidence="13">
    <location>
        <begin position="318"/>
        <end position="397"/>
    </location>
</feature>
<evidence type="ECO:0000256" key="6">
    <source>
        <dbReference type="ARBA" id="ARBA00022989"/>
    </source>
</evidence>
<dbReference type="GO" id="GO:0005886">
    <property type="term" value="C:plasma membrane"/>
    <property type="evidence" value="ECO:0007669"/>
    <property type="project" value="TreeGrafter"/>
</dbReference>
<feature type="domain" description="Ig-like" evidence="13">
    <location>
        <begin position="228"/>
        <end position="313"/>
    </location>
</feature>
<evidence type="ECO:0000256" key="12">
    <source>
        <dbReference type="SAM" id="SignalP"/>
    </source>
</evidence>
<comment type="subcellular location">
    <subcellularLocation>
        <location evidence="1">Membrane</location>
        <topology evidence="1">Single-pass membrane protein</topology>
    </subcellularLocation>
</comment>
<gene>
    <name evidence="15" type="ORF">QYM36_007631</name>
</gene>
<dbReference type="Gene3D" id="2.60.40.10">
    <property type="entry name" value="Immunoglobulins"/>
    <property type="match status" value="16"/>
</dbReference>
<dbReference type="InterPro" id="IPR036179">
    <property type="entry name" value="Ig-like_dom_sf"/>
</dbReference>
<evidence type="ECO:0000256" key="1">
    <source>
        <dbReference type="ARBA" id="ARBA00004167"/>
    </source>
</evidence>
<feature type="compositionally biased region" description="Polar residues" evidence="10">
    <location>
        <begin position="1643"/>
        <end position="1678"/>
    </location>
</feature>
<dbReference type="PANTHER" id="PTHR10075:SF100">
    <property type="entry name" value="FASCICLIN-2"/>
    <property type="match status" value="1"/>
</dbReference>
<feature type="domain" description="Ig-like" evidence="13">
    <location>
        <begin position="687"/>
        <end position="783"/>
    </location>
</feature>
<keyword evidence="7 11" id="KW-0472">Membrane</keyword>
<dbReference type="GO" id="GO:0007411">
    <property type="term" value="P:axon guidance"/>
    <property type="evidence" value="ECO:0007669"/>
    <property type="project" value="TreeGrafter"/>
</dbReference>
<dbReference type="PROSITE" id="PS50853">
    <property type="entry name" value="FN3"/>
    <property type="match status" value="6"/>
</dbReference>
<dbReference type="CDD" id="cd00063">
    <property type="entry name" value="FN3"/>
    <property type="match status" value="5"/>
</dbReference>
<dbReference type="FunFam" id="2.60.40.10:FF:000333">
    <property type="entry name" value="Down syndrome cell adhesion molecule"/>
    <property type="match status" value="1"/>
</dbReference>
<evidence type="ECO:0000256" key="2">
    <source>
        <dbReference type="ARBA" id="ARBA00022692"/>
    </source>
</evidence>
<feature type="domain" description="Ig-like" evidence="13">
    <location>
        <begin position="591"/>
        <end position="686"/>
    </location>
</feature>
<dbReference type="Pfam" id="PF25059">
    <property type="entry name" value="FN3_DSCAM-DSCAML_C"/>
    <property type="match status" value="1"/>
</dbReference>
<evidence type="ECO:0000259" key="13">
    <source>
        <dbReference type="PROSITE" id="PS50835"/>
    </source>
</evidence>
<dbReference type="PROSITE" id="PS50835">
    <property type="entry name" value="IG_LIKE"/>
    <property type="match status" value="10"/>
</dbReference>
<dbReference type="InterPro" id="IPR007110">
    <property type="entry name" value="Ig-like_dom"/>
</dbReference>